<dbReference type="Gramene" id="Psat02G0158000-T1">
    <property type="protein sequence ID" value="KAI5434815.1"/>
    <property type="gene ID" value="KIW84_021580"/>
</dbReference>
<evidence type="ECO:0008006" key="3">
    <source>
        <dbReference type="Google" id="ProtNLM"/>
    </source>
</evidence>
<evidence type="ECO:0000313" key="2">
    <source>
        <dbReference type="Proteomes" id="UP001058974"/>
    </source>
</evidence>
<reference evidence="1 2" key="1">
    <citation type="journal article" date="2022" name="Nat. Genet.">
        <title>Improved pea reference genome and pan-genome highlight genomic features and evolutionary characteristics.</title>
        <authorList>
            <person name="Yang T."/>
            <person name="Liu R."/>
            <person name="Luo Y."/>
            <person name="Hu S."/>
            <person name="Wang D."/>
            <person name="Wang C."/>
            <person name="Pandey M.K."/>
            <person name="Ge S."/>
            <person name="Xu Q."/>
            <person name="Li N."/>
            <person name="Li G."/>
            <person name="Huang Y."/>
            <person name="Saxena R.K."/>
            <person name="Ji Y."/>
            <person name="Li M."/>
            <person name="Yan X."/>
            <person name="He Y."/>
            <person name="Liu Y."/>
            <person name="Wang X."/>
            <person name="Xiang C."/>
            <person name="Varshney R.K."/>
            <person name="Ding H."/>
            <person name="Gao S."/>
            <person name="Zong X."/>
        </authorList>
    </citation>
    <scope>NUCLEOTIDE SEQUENCE [LARGE SCALE GENOMIC DNA]</scope>
    <source>
        <strain evidence="1 2">cv. Zhongwan 6</strain>
    </source>
</reference>
<proteinExistence type="predicted"/>
<keyword evidence="2" id="KW-1185">Reference proteome</keyword>
<dbReference type="Proteomes" id="UP001058974">
    <property type="component" value="Chromosome 2"/>
</dbReference>
<dbReference type="AlphaFoldDB" id="A0A9D4YC28"/>
<accession>A0A9D4YC28</accession>
<protein>
    <recommendedName>
        <fullName evidence="3">UBN2 domain-containing protein</fullName>
    </recommendedName>
</protein>
<organism evidence="1 2">
    <name type="scientific">Pisum sativum</name>
    <name type="common">Garden pea</name>
    <name type="synonym">Lathyrus oleraceus</name>
    <dbReference type="NCBI Taxonomy" id="3888"/>
    <lineage>
        <taxon>Eukaryota</taxon>
        <taxon>Viridiplantae</taxon>
        <taxon>Streptophyta</taxon>
        <taxon>Embryophyta</taxon>
        <taxon>Tracheophyta</taxon>
        <taxon>Spermatophyta</taxon>
        <taxon>Magnoliopsida</taxon>
        <taxon>eudicotyledons</taxon>
        <taxon>Gunneridae</taxon>
        <taxon>Pentapetalae</taxon>
        <taxon>rosids</taxon>
        <taxon>fabids</taxon>
        <taxon>Fabales</taxon>
        <taxon>Fabaceae</taxon>
        <taxon>Papilionoideae</taxon>
        <taxon>50 kb inversion clade</taxon>
        <taxon>NPAAA clade</taxon>
        <taxon>Hologalegina</taxon>
        <taxon>IRL clade</taxon>
        <taxon>Fabeae</taxon>
        <taxon>Lathyrus</taxon>
    </lineage>
</organism>
<sequence>MVVNGVGTPKPEESWNEDDEKVLYNKKAINFKKRFVHLTNHLKMLDKTLTNDELNLKVLRSLTREWQPKVTGISEKKNLSTMTSATLFGKLHGLMMICSGVIPVRQLVFKINEEQRVRPLIKSSEQNLIMHMMHAMLVHMICFFIRGTL</sequence>
<comment type="caution">
    <text evidence="1">The sequence shown here is derived from an EMBL/GenBank/DDBJ whole genome shotgun (WGS) entry which is preliminary data.</text>
</comment>
<gene>
    <name evidence="1" type="ORF">KIW84_021580</name>
</gene>
<evidence type="ECO:0000313" key="1">
    <source>
        <dbReference type="EMBL" id="KAI5434815.1"/>
    </source>
</evidence>
<name>A0A9D4YC28_PEA</name>
<dbReference type="EMBL" id="JAMSHJ010000002">
    <property type="protein sequence ID" value="KAI5434815.1"/>
    <property type="molecule type" value="Genomic_DNA"/>
</dbReference>